<reference evidence="1 2" key="1">
    <citation type="submission" date="2019-03" db="EMBL/GenBank/DDBJ databases">
        <title>Genomic Encyclopedia of Type Strains, Phase IV (KMG-IV): sequencing the most valuable type-strain genomes for metagenomic binning, comparative biology and taxonomic classification.</title>
        <authorList>
            <person name="Goeker M."/>
        </authorList>
    </citation>
    <scope>NUCLEOTIDE SEQUENCE [LARGE SCALE GENOMIC DNA]</scope>
    <source>
        <strain evidence="1 2">DSM 103792</strain>
    </source>
</reference>
<protein>
    <submittedName>
        <fullName evidence="1">Uncharacterized protein</fullName>
    </submittedName>
</protein>
<dbReference type="RefSeq" id="WP_133592092.1">
    <property type="nucleotide sequence ID" value="NZ_CP037953.1"/>
</dbReference>
<comment type="caution">
    <text evidence="1">The sequence shown here is derived from an EMBL/GenBank/DDBJ whole genome shotgun (WGS) entry which is preliminary data.</text>
</comment>
<name>A0A4R6UHY6_9GAMM</name>
<gene>
    <name evidence="1" type="ORF">EV696_11516</name>
</gene>
<organism evidence="1 2">
    <name type="scientific">Permianibacter aggregans</name>
    <dbReference type="NCBI Taxonomy" id="1510150"/>
    <lineage>
        <taxon>Bacteria</taxon>
        <taxon>Pseudomonadati</taxon>
        <taxon>Pseudomonadota</taxon>
        <taxon>Gammaproteobacteria</taxon>
        <taxon>Pseudomonadales</taxon>
        <taxon>Pseudomonadaceae</taxon>
        <taxon>Permianibacter</taxon>
    </lineage>
</organism>
<dbReference type="OrthoDB" id="9785953at2"/>
<dbReference type="EMBL" id="SNYM01000015">
    <property type="protein sequence ID" value="TDQ46022.1"/>
    <property type="molecule type" value="Genomic_DNA"/>
</dbReference>
<proteinExistence type="predicted"/>
<evidence type="ECO:0000313" key="1">
    <source>
        <dbReference type="EMBL" id="TDQ46022.1"/>
    </source>
</evidence>
<evidence type="ECO:0000313" key="2">
    <source>
        <dbReference type="Proteomes" id="UP000295375"/>
    </source>
</evidence>
<dbReference type="Proteomes" id="UP000295375">
    <property type="component" value="Unassembled WGS sequence"/>
</dbReference>
<keyword evidence="2" id="KW-1185">Reference proteome</keyword>
<accession>A0A4R6UHY6</accession>
<dbReference type="AlphaFoldDB" id="A0A4R6UHY6"/>
<sequence length="137" mass="15712">MSVGFCQRHREKLWQDAEFSLALWEFLLSHDAVIDAHPPNEQRLYWHACLEVIDAMQSHGRGEAVAAFQHAFARIMSASIGVRDIDIECRLHDLANALAAFDNRPEWRAWLHYCQTALERSWHGRAPAQLQASVAIH</sequence>